<accession>A0A6J4MJB5</accession>
<proteinExistence type="predicted"/>
<feature type="non-terminal residue" evidence="2">
    <location>
        <position position="65"/>
    </location>
</feature>
<name>A0A6J4MJB5_9HYPH</name>
<organism evidence="2">
    <name type="scientific">uncultured Microvirga sp</name>
    <dbReference type="NCBI Taxonomy" id="412392"/>
    <lineage>
        <taxon>Bacteria</taxon>
        <taxon>Pseudomonadati</taxon>
        <taxon>Pseudomonadota</taxon>
        <taxon>Alphaproteobacteria</taxon>
        <taxon>Hyphomicrobiales</taxon>
        <taxon>Methylobacteriaceae</taxon>
        <taxon>Microvirga</taxon>
        <taxon>environmental samples</taxon>
    </lineage>
</organism>
<feature type="compositionally biased region" description="Polar residues" evidence="1">
    <location>
        <begin position="1"/>
        <end position="13"/>
    </location>
</feature>
<reference evidence="2" key="1">
    <citation type="submission" date="2020-02" db="EMBL/GenBank/DDBJ databases">
        <authorList>
            <person name="Meier V. D."/>
        </authorList>
    </citation>
    <scope>NUCLEOTIDE SEQUENCE</scope>
    <source>
        <strain evidence="2">AVDCRST_MAG90</strain>
    </source>
</reference>
<protein>
    <submittedName>
        <fullName evidence="2">Uncharacterized protein</fullName>
    </submittedName>
</protein>
<feature type="non-terminal residue" evidence="2">
    <location>
        <position position="1"/>
    </location>
</feature>
<evidence type="ECO:0000256" key="1">
    <source>
        <dbReference type="SAM" id="MobiDB-lite"/>
    </source>
</evidence>
<sequence length="65" mass="6911">CPITAYSSFTRTGLNAGRSSRRTGTSKPCKRQAGSWGTTTASLSYGRTTARLPSGARLRARCKDA</sequence>
<feature type="region of interest" description="Disordered" evidence="1">
    <location>
        <begin position="1"/>
        <end position="40"/>
    </location>
</feature>
<evidence type="ECO:0000313" key="2">
    <source>
        <dbReference type="EMBL" id="CAA9361048.1"/>
    </source>
</evidence>
<dbReference type="EMBL" id="CADCUC010000632">
    <property type="protein sequence ID" value="CAA9361048.1"/>
    <property type="molecule type" value="Genomic_DNA"/>
</dbReference>
<gene>
    <name evidence="2" type="ORF">AVDCRST_MAG90-3012</name>
</gene>
<dbReference type="AlphaFoldDB" id="A0A6J4MJB5"/>